<dbReference type="RefSeq" id="WP_133644199.1">
    <property type="nucleotide sequence ID" value="NZ_SNYI01000002.1"/>
</dbReference>
<dbReference type="OrthoDB" id="1094048at2"/>
<dbReference type="SUPFAM" id="SSF54534">
    <property type="entry name" value="FKBP-like"/>
    <property type="match status" value="1"/>
</dbReference>
<keyword evidence="3" id="KW-0648">Protein biosynthesis</keyword>
<proteinExistence type="predicted"/>
<organism evidence="3 4">
    <name type="scientific">Zeaxanthinibacter enoshimensis</name>
    <dbReference type="NCBI Taxonomy" id="392009"/>
    <lineage>
        <taxon>Bacteria</taxon>
        <taxon>Pseudomonadati</taxon>
        <taxon>Bacteroidota</taxon>
        <taxon>Flavobacteriia</taxon>
        <taxon>Flavobacteriales</taxon>
        <taxon>Flavobacteriaceae</taxon>
        <taxon>Zeaxanthinibacter</taxon>
    </lineage>
</organism>
<dbReference type="GO" id="GO:0070063">
    <property type="term" value="F:RNA polymerase binding"/>
    <property type="evidence" value="ECO:0007669"/>
    <property type="project" value="InterPro"/>
</dbReference>
<dbReference type="GO" id="GO:0006354">
    <property type="term" value="P:DNA-templated transcription elongation"/>
    <property type="evidence" value="ECO:0007669"/>
    <property type="project" value="TreeGrafter"/>
</dbReference>
<dbReference type="EMBL" id="SNYI01000002">
    <property type="protein sequence ID" value="TDQ31368.1"/>
    <property type="molecule type" value="Genomic_DNA"/>
</dbReference>
<keyword evidence="4" id="KW-1185">Reference proteome</keyword>
<dbReference type="InterPro" id="IPR036953">
    <property type="entry name" value="GreA/GreB_C_sf"/>
</dbReference>
<protein>
    <submittedName>
        <fullName evidence="3">Transcription elongation factor GreB</fullName>
    </submittedName>
</protein>
<dbReference type="GO" id="GO:0003746">
    <property type="term" value="F:translation elongation factor activity"/>
    <property type="evidence" value="ECO:0007669"/>
    <property type="project" value="UniProtKB-KW"/>
</dbReference>
<dbReference type="AlphaFoldDB" id="A0A4R6TNA0"/>
<dbReference type="PANTHER" id="PTHR30437:SF4">
    <property type="entry name" value="TRANSCRIPTION ELONGATION FACTOR GREA"/>
    <property type="match status" value="1"/>
</dbReference>
<gene>
    <name evidence="3" type="ORF">CLV82_2076</name>
</gene>
<feature type="domain" description="Transcription elongation factor GreA/GreB C-terminal" evidence="2">
    <location>
        <begin position="92"/>
        <end position="165"/>
    </location>
</feature>
<dbReference type="PANTHER" id="PTHR30437">
    <property type="entry name" value="TRANSCRIPTION ELONGATION FACTOR GREA"/>
    <property type="match status" value="1"/>
</dbReference>
<name>A0A4R6TNA0_9FLAO</name>
<dbReference type="Proteomes" id="UP000295468">
    <property type="component" value="Unassembled WGS sequence"/>
</dbReference>
<dbReference type="InterPro" id="IPR001437">
    <property type="entry name" value="Tscrpt_elong_fac_GreA/B_C"/>
</dbReference>
<dbReference type="PIRSF" id="PIRSF006092">
    <property type="entry name" value="GreA_GreB"/>
    <property type="match status" value="1"/>
</dbReference>
<feature type="region of interest" description="Disordered" evidence="1">
    <location>
        <begin position="1"/>
        <end position="28"/>
    </location>
</feature>
<dbReference type="GO" id="GO:0003677">
    <property type="term" value="F:DNA binding"/>
    <property type="evidence" value="ECO:0007669"/>
    <property type="project" value="InterPro"/>
</dbReference>
<dbReference type="Gene3D" id="3.10.50.30">
    <property type="entry name" value="Transcription elongation factor, GreA/GreB, C-terminal domain"/>
    <property type="match status" value="1"/>
</dbReference>
<evidence type="ECO:0000256" key="1">
    <source>
        <dbReference type="SAM" id="MobiDB-lite"/>
    </source>
</evidence>
<comment type="caution">
    <text evidence="3">The sequence shown here is derived from an EMBL/GenBank/DDBJ whole genome shotgun (WGS) entry which is preliminary data.</text>
</comment>
<dbReference type="InterPro" id="IPR023459">
    <property type="entry name" value="Tscrpt_elong_fac_GreA/B_fam"/>
</dbReference>
<keyword evidence="3" id="KW-0251">Elongation factor</keyword>
<reference evidence="3 4" key="1">
    <citation type="submission" date="2019-03" db="EMBL/GenBank/DDBJ databases">
        <title>Genomic Encyclopedia of Archaeal and Bacterial Type Strains, Phase II (KMG-II): from individual species to whole genera.</title>
        <authorList>
            <person name="Goeker M."/>
        </authorList>
    </citation>
    <scope>NUCLEOTIDE SEQUENCE [LARGE SCALE GENOMIC DNA]</scope>
    <source>
        <strain evidence="3 4">DSM 18435</strain>
    </source>
</reference>
<dbReference type="GO" id="GO:0032784">
    <property type="term" value="P:regulation of DNA-templated transcription elongation"/>
    <property type="evidence" value="ECO:0007669"/>
    <property type="project" value="InterPro"/>
</dbReference>
<evidence type="ECO:0000313" key="4">
    <source>
        <dbReference type="Proteomes" id="UP000295468"/>
    </source>
</evidence>
<dbReference type="Pfam" id="PF01272">
    <property type="entry name" value="GreA_GreB"/>
    <property type="match status" value="1"/>
</dbReference>
<evidence type="ECO:0000259" key="2">
    <source>
        <dbReference type="Pfam" id="PF01272"/>
    </source>
</evidence>
<sequence length="166" mass="18637">MSRGFVKEDDQEEIPFIPPRADLPEGTPNYVTPAGMEELLAERTALTEEREGLQAETEKDRRIGQNMIDLKLKQLNERINSARVVEKVVEPVETVRFGTEVSLKIGNADRPQNFRIVGVDEADIKKGKIAFTSPLAKLLMHQEKGKKVTLALPGGERTFEILEIRA</sequence>
<accession>A0A4R6TNA0</accession>
<evidence type="ECO:0000313" key="3">
    <source>
        <dbReference type="EMBL" id="TDQ31368.1"/>
    </source>
</evidence>